<dbReference type="InterPro" id="IPR050678">
    <property type="entry name" value="DNA_Partitioning_ATPase"/>
</dbReference>
<dbReference type="Proteomes" id="UP000196342">
    <property type="component" value="Unassembled WGS sequence"/>
</dbReference>
<dbReference type="AlphaFoldDB" id="A0A202B3W1"/>
<reference evidence="2 3" key="1">
    <citation type="submission" date="2017-05" db="EMBL/GenBank/DDBJ databases">
        <title>Chromobacterium violaceum GHPS1 isolated from Hydrocarbon polluted soil in French Guiana display an awesome secondary metabolite arsenal and a battery of drug and heavy-metal-resistance and detoxification of xenobiotics proteins.</title>
        <authorList>
            <person name="Belbahri L."/>
        </authorList>
    </citation>
    <scope>NUCLEOTIDE SEQUENCE [LARGE SCALE GENOMIC DNA]</scope>
    <source>
        <strain evidence="2 3">GHPS1</strain>
    </source>
</reference>
<feature type="domain" description="AAA" evidence="1">
    <location>
        <begin position="7"/>
        <end position="183"/>
    </location>
</feature>
<organism evidence="2 3">
    <name type="scientific">Chromobacterium violaceum</name>
    <dbReference type="NCBI Taxonomy" id="536"/>
    <lineage>
        <taxon>Bacteria</taxon>
        <taxon>Pseudomonadati</taxon>
        <taxon>Pseudomonadota</taxon>
        <taxon>Betaproteobacteria</taxon>
        <taxon>Neisseriales</taxon>
        <taxon>Chromobacteriaceae</taxon>
        <taxon>Chromobacterium</taxon>
    </lineage>
</organism>
<dbReference type="PANTHER" id="PTHR13696:SF52">
    <property type="entry name" value="PARA FAMILY PROTEIN CT_582"/>
    <property type="match status" value="1"/>
</dbReference>
<dbReference type="Pfam" id="PF13614">
    <property type="entry name" value="AAA_31"/>
    <property type="match status" value="1"/>
</dbReference>
<evidence type="ECO:0000313" key="2">
    <source>
        <dbReference type="EMBL" id="OVE46194.1"/>
    </source>
</evidence>
<evidence type="ECO:0000259" key="1">
    <source>
        <dbReference type="Pfam" id="PF13614"/>
    </source>
</evidence>
<protein>
    <submittedName>
        <fullName evidence="2">Cobyric acid synthase</fullName>
    </submittedName>
</protein>
<comment type="caution">
    <text evidence="2">The sequence shown here is derived from an EMBL/GenBank/DDBJ whole genome shotgun (WGS) entry which is preliminary data.</text>
</comment>
<evidence type="ECO:0000313" key="3">
    <source>
        <dbReference type="Proteomes" id="UP000196342"/>
    </source>
</evidence>
<proteinExistence type="predicted"/>
<dbReference type="RefSeq" id="WP_087698652.1">
    <property type="nucleotide sequence ID" value="NZ_NHOO01000021.1"/>
</dbReference>
<dbReference type="PANTHER" id="PTHR13696">
    <property type="entry name" value="P-LOOP CONTAINING NUCLEOSIDE TRIPHOSPHATE HYDROLASE"/>
    <property type="match status" value="1"/>
</dbReference>
<dbReference type="SUPFAM" id="SSF52540">
    <property type="entry name" value="P-loop containing nucleoside triphosphate hydrolases"/>
    <property type="match status" value="1"/>
</dbReference>
<dbReference type="CDD" id="cd02042">
    <property type="entry name" value="ParAB_family"/>
    <property type="match status" value="1"/>
</dbReference>
<gene>
    <name evidence="2" type="ORF">CBW21_19915</name>
</gene>
<sequence length="258" mass="28588">MTIRRVVFNQKGGVGKSTIAVNLAAVAASRGRRVLLIDLDPQGNASHYLLGAAAGEPGPSVAGLFQQMLNISLFAKEPHEFVRDSGIAGLSLLASHPELSELMAKLESRYKMFKLKEALDQLAPLYDEIWIDTPPALNFYTRSALIAADRCLIPFDCDAFSRHALYNLKESADEIRADHNPELFIEGIVVNQFQPRASLPVRLVDELKAEGLPVLASPLSASVKIRESHQAARPMIYLDPRHKLSREFEALYQELSDR</sequence>
<dbReference type="InterPro" id="IPR025669">
    <property type="entry name" value="AAA_dom"/>
</dbReference>
<name>A0A202B3W1_CHRVL</name>
<dbReference type="EMBL" id="NHOO01000021">
    <property type="protein sequence ID" value="OVE46194.1"/>
    <property type="molecule type" value="Genomic_DNA"/>
</dbReference>
<keyword evidence="3" id="KW-1185">Reference proteome</keyword>
<dbReference type="InterPro" id="IPR027417">
    <property type="entry name" value="P-loop_NTPase"/>
</dbReference>
<accession>A0A202B3W1</accession>
<dbReference type="Gene3D" id="3.40.50.300">
    <property type="entry name" value="P-loop containing nucleotide triphosphate hydrolases"/>
    <property type="match status" value="1"/>
</dbReference>